<evidence type="ECO:0000313" key="2">
    <source>
        <dbReference type="EMBL" id="KAJ7219927.1"/>
    </source>
</evidence>
<protein>
    <submittedName>
        <fullName evidence="2">Uncharacterized protein</fullName>
    </submittedName>
</protein>
<gene>
    <name evidence="2" type="ORF">GGX14DRAFT_584678</name>
</gene>
<dbReference type="EMBL" id="JARJCW010000010">
    <property type="protein sequence ID" value="KAJ7219927.1"/>
    <property type="molecule type" value="Genomic_DNA"/>
</dbReference>
<dbReference type="Proteomes" id="UP001219525">
    <property type="component" value="Unassembled WGS sequence"/>
</dbReference>
<accession>A0AAD6YKF7</accession>
<name>A0AAD6YKF7_9AGAR</name>
<evidence type="ECO:0000256" key="1">
    <source>
        <dbReference type="SAM" id="MobiDB-lite"/>
    </source>
</evidence>
<sequence>MVLLGVADYDVPVALLTLADKLRVAAVQTRPVTQFTIIAPVTGYTWIHLSRGSHLQGTFPGVLYIILNHWKTPYNTLLQFGREGRGYNFQRGEGCTVADKYNLSAMVLLGVADYDMPVALLTSPSTPSWSETGSEAPVNTTQQMSKYIRDDRPSVSPQHQVPGPDKNVAWSASDGTLSRFSGLLAKVSLSS</sequence>
<feature type="region of interest" description="Disordered" evidence="1">
    <location>
        <begin position="125"/>
        <end position="169"/>
    </location>
</feature>
<reference evidence="2" key="1">
    <citation type="submission" date="2023-03" db="EMBL/GenBank/DDBJ databases">
        <title>Massive genome expansion in bonnet fungi (Mycena s.s.) driven by repeated elements and novel gene families across ecological guilds.</title>
        <authorList>
            <consortium name="Lawrence Berkeley National Laboratory"/>
            <person name="Harder C.B."/>
            <person name="Miyauchi S."/>
            <person name="Viragh M."/>
            <person name="Kuo A."/>
            <person name="Thoen E."/>
            <person name="Andreopoulos B."/>
            <person name="Lu D."/>
            <person name="Skrede I."/>
            <person name="Drula E."/>
            <person name="Henrissat B."/>
            <person name="Morin E."/>
            <person name="Kohler A."/>
            <person name="Barry K."/>
            <person name="LaButti K."/>
            <person name="Morin E."/>
            <person name="Salamov A."/>
            <person name="Lipzen A."/>
            <person name="Mereny Z."/>
            <person name="Hegedus B."/>
            <person name="Baldrian P."/>
            <person name="Stursova M."/>
            <person name="Weitz H."/>
            <person name="Taylor A."/>
            <person name="Grigoriev I.V."/>
            <person name="Nagy L.G."/>
            <person name="Martin F."/>
            <person name="Kauserud H."/>
        </authorList>
    </citation>
    <scope>NUCLEOTIDE SEQUENCE</scope>
    <source>
        <strain evidence="2">9144</strain>
    </source>
</reference>
<dbReference type="AlphaFoldDB" id="A0AAD6YKF7"/>
<comment type="caution">
    <text evidence="2">The sequence shown here is derived from an EMBL/GenBank/DDBJ whole genome shotgun (WGS) entry which is preliminary data.</text>
</comment>
<feature type="compositionally biased region" description="Polar residues" evidence="1">
    <location>
        <begin position="125"/>
        <end position="145"/>
    </location>
</feature>
<proteinExistence type="predicted"/>
<keyword evidence="3" id="KW-1185">Reference proteome</keyword>
<evidence type="ECO:0000313" key="3">
    <source>
        <dbReference type="Proteomes" id="UP001219525"/>
    </source>
</evidence>
<organism evidence="2 3">
    <name type="scientific">Mycena pura</name>
    <dbReference type="NCBI Taxonomy" id="153505"/>
    <lineage>
        <taxon>Eukaryota</taxon>
        <taxon>Fungi</taxon>
        <taxon>Dikarya</taxon>
        <taxon>Basidiomycota</taxon>
        <taxon>Agaricomycotina</taxon>
        <taxon>Agaricomycetes</taxon>
        <taxon>Agaricomycetidae</taxon>
        <taxon>Agaricales</taxon>
        <taxon>Marasmiineae</taxon>
        <taxon>Mycenaceae</taxon>
        <taxon>Mycena</taxon>
    </lineage>
</organism>